<dbReference type="Pfam" id="PF23105">
    <property type="entry name" value="EGF_integrin"/>
    <property type="match status" value="1"/>
</dbReference>
<dbReference type="GO" id="GO:0043149">
    <property type="term" value="P:stress fiber assembly"/>
    <property type="evidence" value="ECO:0007669"/>
    <property type="project" value="TreeGrafter"/>
</dbReference>
<keyword evidence="4" id="KW-0245">EGF-like domain</keyword>
<feature type="disulfide bond" evidence="18">
    <location>
        <begin position="736"/>
        <end position="763"/>
    </location>
</feature>
<dbReference type="GO" id="GO:0005925">
    <property type="term" value="C:focal adhesion"/>
    <property type="evidence" value="ECO:0007669"/>
    <property type="project" value="TreeGrafter"/>
</dbReference>
<dbReference type="Gene3D" id="2.60.40.1510">
    <property type="entry name" value="ntegrin, alpha v. Chain A, domain 3"/>
    <property type="match status" value="1"/>
</dbReference>
<dbReference type="InterPro" id="IPR016201">
    <property type="entry name" value="PSI"/>
</dbReference>
<feature type="disulfide bond" evidence="18">
    <location>
        <begin position="709"/>
        <end position="718"/>
    </location>
</feature>
<dbReference type="SUPFAM" id="SSF69179">
    <property type="entry name" value="Integrin domains"/>
    <property type="match status" value="1"/>
</dbReference>
<feature type="disulfide bond" evidence="18">
    <location>
        <begin position="645"/>
        <end position="676"/>
    </location>
</feature>
<keyword evidence="13 19" id="KW-0401">Integrin</keyword>
<evidence type="ECO:0000256" key="16">
    <source>
        <dbReference type="ARBA" id="ARBA00023170"/>
    </source>
</evidence>
<evidence type="ECO:0000256" key="8">
    <source>
        <dbReference type="ARBA" id="ARBA00022737"/>
    </source>
</evidence>
<dbReference type="InterPro" id="IPR057073">
    <property type="entry name" value="EGF_integrin_2"/>
</dbReference>
<dbReference type="InterPro" id="IPR015812">
    <property type="entry name" value="Integrin_bsu"/>
</dbReference>
<dbReference type="Pfam" id="PF07965">
    <property type="entry name" value="Integrin_B_tail"/>
    <property type="match status" value="1"/>
</dbReference>
<feature type="disulfide bond" evidence="18">
    <location>
        <begin position="609"/>
        <end position="622"/>
    </location>
</feature>
<name>A0AAJ7SZT0_PETMA</name>
<dbReference type="InterPro" id="IPR002369">
    <property type="entry name" value="Integrin_bsu_VWA"/>
</dbReference>
<evidence type="ECO:0000259" key="22">
    <source>
        <dbReference type="SMART" id="SM00187"/>
    </source>
</evidence>
<feature type="domain" description="PSI" evidence="23">
    <location>
        <begin position="66"/>
        <end position="112"/>
    </location>
</feature>
<dbReference type="AlphaFoldDB" id="A0AAJ7SZT0"/>
<keyword evidence="8" id="KW-0677">Repeat</keyword>
<dbReference type="GO" id="GO:0033627">
    <property type="term" value="P:cell adhesion mediated by integrin"/>
    <property type="evidence" value="ECO:0007669"/>
    <property type="project" value="TreeGrafter"/>
</dbReference>
<feature type="disulfide bond" evidence="18">
    <location>
        <begin position="682"/>
        <end position="687"/>
    </location>
</feature>
<evidence type="ECO:0000313" key="26">
    <source>
        <dbReference type="Proteomes" id="UP001318040"/>
    </source>
</evidence>
<dbReference type="InterPro" id="IPR036349">
    <property type="entry name" value="Integrin_bsu_tail_dom_sf"/>
</dbReference>
<dbReference type="Gene3D" id="2.10.25.10">
    <property type="entry name" value="Laminin"/>
    <property type="match status" value="4"/>
</dbReference>
<keyword evidence="14 21" id="KW-0472">Membrane</keyword>
<dbReference type="GO" id="GO:0016477">
    <property type="term" value="P:cell migration"/>
    <property type="evidence" value="ECO:0007669"/>
    <property type="project" value="TreeGrafter"/>
</dbReference>
<evidence type="ECO:0000259" key="24">
    <source>
        <dbReference type="SMART" id="SM01241"/>
    </source>
</evidence>
<keyword evidence="10" id="KW-0460">Magnesium</keyword>
<dbReference type="Pfam" id="PF08725">
    <property type="entry name" value="Integrin_b_cyt"/>
    <property type="match status" value="1"/>
</dbReference>
<dbReference type="SMART" id="SM00423">
    <property type="entry name" value="PSI"/>
    <property type="match status" value="2"/>
</dbReference>
<comment type="similarity">
    <text evidence="2 19">Belongs to the integrin beta chain family.</text>
</comment>
<dbReference type="SUPFAM" id="SSF57196">
    <property type="entry name" value="EGF/Laminin"/>
    <property type="match status" value="2"/>
</dbReference>
<sequence>MHTSGFHRSISAVNRRLCKLHTRTRSELLSCPSIGGAGPSRRWLRTRLPSSSLCEPTGEGAGAGGLCAGGGALRCSECLLLHPSCAWCSQKDFPGGRSRCDLQERLLHSGCPADLVEAPRSQVQLIQALPLSEKPRTVETGKTRETRESPSGVVQIYPQEVSLSLRPGDPATVHVQVRQVEDYPLDLYYLMDLSLSMKDDLDNIRVLGTQLEAAMARLTSKLRLGFGSFVDKPVSPFTNTAPAYLRNPCLRFKRFPVCGTPFGFRHVLALTERAASFIAEVQRQNVSRNNDAPEGGFDAILQASVCGEQIGWRGGATHLVVFATDAGSHLALDGRLAGLAAPHDGRCHLDPNNSYARSSAMDYPSLALLGEKLSENNVNLIFAVTRQHYALYRSYAHLLPGTTAGILANDSSNIIQLIVSAYNSIRSVVELEVWDQPEDVSVSFTATCQNGTVLPGQRRCADLRVGDTVSFEVRVEARGCVRGHRTFTVKPVGFEGALRVHVRGAGELCACACTHHAEPRSAACSGNGSLECGVCSCSPGRLGPRCECSDADEEEDDATDPEGRGDTFVSPPEQPESAGRAGRAAGCRREPGATPCSGRGDCVCGQCVCRPSELGRVHGSWCECDDFSCIRHKGLLCSGHGPCVCGECACDADWAGESCNCSLVTDACVSAEGLECSGRGRCECGRCVCTEPGASGSVCQRCPTCADACARKKECVECYLASAGVSGWEGNCSRRCPDEMVTVQALDPAERALLCSFKLENECTVRFSHSEDLASGRAVLRVLARPECAEGPAVLSVVLAVAGGVLLLGVVALLSWKLLVTLHDRHEFARFQAERARAKWGAGHNPLFKRAVTTFPNVSYRGSQ</sequence>
<proteinExistence type="inferred from homology"/>
<evidence type="ECO:0000256" key="17">
    <source>
        <dbReference type="ARBA" id="ARBA00023180"/>
    </source>
</evidence>
<evidence type="ECO:0000256" key="19">
    <source>
        <dbReference type="RuleBase" id="RU000633"/>
    </source>
</evidence>
<dbReference type="InterPro" id="IPR033760">
    <property type="entry name" value="Integrin_beta_N"/>
</dbReference>
<feature type="disulfide bond" evidence="18">
    <location>
        <begin position="249"/>
        <end position="258"/>
    </location>
</feature>
<feature type="disulfide bond" evidence="18">
    <location>
        <begin position="75"/>
        <end position="85"/>
    </location>
</feature>
<evidence type="ECO:0000256" key="7">
    <source>
        <dbReference type="ARBA" id="ARBA00022729"/>
    </source>
</evidence>
<dbReference type="PROSITE" id="PS52047">
    <property type="entry name" value="I_EGF_2"/>
    <property type="match status" value="2"/>
</dbReference>
<feature type="disulfide bond" evidence="18">
    <location>
        <begin position="643"/>
        <end position="648"/>
    </location>
</feature>
<feature type="domain" description="Integrin beta subunit cytoplasmic" evidence="24">
    <location>
        <begin position="817"/>
        <end position="863"/>
    </location>
</feature>
<feature type="disulfide bond" evidence="18">
    <location>
        <begin position="650"/>
        <end position="659"/>
    </location>
</feature>
<dbReference type="InterPro" id="IPR036465">
    <property type="entry name" value="vWFA_dom_sf"/>
</dbReference>
<keyword evidence="7" id="KW-0732">Signal</keyword>
<organism evidence="26 27">
    <name type="scientific">Petromyzon marinus</name>
    <name type="common">Sea lamprey</name>
    <dbReference type="NCBI Taxonomy" id="7757"/>
    <lineage>
        <taxon>Eukaryota</taxon>
        <taxon>Metazoa</taxon>
        <taxon>Chordata</taxon>
        <taxon>Craniata</taxon>
        <taxon>Vertebrata</taxon>
        <taxon>Cyclostomata</taxon>
        <taxon>Hyperoartia</taxon>
        <taxon>Petromyzontiformes</taxon>
        <taxon>Petromyzontidae</taxon>
        <taxon>Petromyzon</taxon>
    </lineage>
</organism>
<dbReference type="InterPro" id="IPR014836">
    <property type="entry name" value="Integrin_bsu_cyt_dom"/>
</dbReference>
<dbReference type="FunFam" id="2.10.25.10:FF:000076">
    <property type="entry name" value="Integrin beta"/>
    <property type="match status" value="1"/>
</dbReference>
<evidence type="ECO:0000259" key="23">
    <source>
        <dbReference type="SMART" id="SM00423"/>
    </source>
</evidence>
<dbReference type="SUPFAM" id="SSF103575">
    <property type="entry name" value="Plexin repeat"/>
    <property type="match status" value="1"/>
</dbReference>
<evidence type="ECO:0000256" key="14">
    <source>
        <dbReference type="ARBA" id="ARBA00023136"/>
    </source>
</evidence>
<dbReference type="GO" id="GO:0007179">
    <property type="term" value="P:transforming growth factor beta receptor signaling pathway"/>
    <property type="evidence" value="ECO:0007669"/>
    <property type="project" value="TreeGrafter"/>
</dbReference>
<feature type="disulfide bond" evidence="18">
    <location>
        <begin position="602"/>
        <end position="607"/>
    </location>
</feature>
<dbReference type="Gene3D" id="3.40.50.410">
    <property type="entry name" value="von Willebrand factor, type A domain"/>
    <property type="match status" value="1"/>
</dbReference>
<dbReference type="InterPro" id="IPR012896">
    <property type="entry name" value="Integrin_bsu_tail"/>
</dbReference>
<feature type="disulfide bond" evidence="18">
    <location>
        <begin position="624"/>
        <end position="629"/>
    </location>
</feature>
<dbReference type="PANTHER" id="PTHR10082:SF26">
    <property type="entry name" value="INTEGRIN BETA-5"/>
    <property type="match status" value="1"/>
</dbReference>
<dbReference type="Pfam" id="PF17205">
    <property type="entry name" value="PSI_integrin"/>
    <property type="match status" value="1"/>
</dbReference>
<dbReference type="SUPFAM" id="SSF53300">
    <property type="entry name" value="vWA-like"/>
    <property type="match status" value="1"/>
</dbReference>
<comment type="subcellular location">
    <subcellularLocation>
        <location evidence="1 19">Cell membrane</location>
        <topology evidence="1 19">Single-pass type I membrane protein</topology>
    </subcellularLocation>
</comment>
<evidence type="ECO:0000256" key="2">
    <source>
        <dbReference type="ARBA" id="ARBA00007449"/>
    </source>
</evidence>
<reference evidence="27" key="1">
    <citation type="submission" date="2025-08" db="UniProtKB">
        <authorList>
            <consortium name="RefSeq"/>
        </authorList>
    </citation>
    <scope>IDENTIFICATION</scope>
    <source>
        <tissue evidence="27">Sperm</tissue>
    </source>
</reference>
<feature type="disulfide bond" evidence="18">
    <location>
        <begin position="480"/>
        <end position="755"/>
    </location>
</feature>
<feature type="domain" description="Integrin beta subunit VWA" evidence="22">
    <location>
        <begin position="74"/>
        <end position="511"/>
    </location>
</feature>
<keyword evidence="3" id="KW-1003">Cell membrane</keyword>
<evidence type="ECO:0000256" key="10">
    <source>
        <dbReference type="ARBA" id="ARBA00022842"/>
    </source>
</evidence>
<dbReference type="GO" id="GO:0007160">
    <property type="term" value="P:cell-matrix adhesion"/>
    <property type="evidence" value="ECO:0007669"/>
    <property type="project" value="TreeGrafter"/>
</dbReference>
<dbReference type="Gene3D" id="3.30.1680.10">
    <property type="entry name" value="ligand-binding face of the semaphorins, domain 2"/>
    <property type="match status" value="1"/>
</dbReference>
<evidence type="ECO:0000256" key="13">
    <source>
        <dbReference type="ARBA" id="ARBA00023037"/>
    </source>
</evidence>
<dbReference type="FunFam" id="3.30.1680.10:FF:000002">
    <property type="entry name" value="Integrin beta"/>
    <property type="match status" value="1"/>
</dbReference>
<keyword evidence="9" id="KW-0106">Calcium</keyword>
<feature type="disulfide bond" evidence="18">
    <location>
        <begin position="306"/>
        <end position="347"/>
    </location>
</feature>
<feature type="disulfide bond" evidence="18">
    <location>
        <begin position="689"/>
        <end position="699"/>
    </location>
</feature>
<feature type="disulfide bond" evidence="18">
    <location>
        <begin position="684"/>
        <end position="732"/>
    </location>
</feature>
<keyword evidence="6" id="KW-0479">Metal-binding</keyword>
<evidence type="ECO:0000259" key="25">
    <source>
        <dbReference type="SMART" id="SM01242"/>
    </source>
</evidence>
<feature type="disulfide bond" evidence="18">
    <location>
        <begin position="537"/>
        <end position="546"/>
    </location>
</feature>
<dbReference type="GO" id="GO:0098609">
    <property type="term" value="P:cell-cell adhesion"/>
    <property type="evidence" value="ECO:0007669"/>
    <property type="project" value="TreeGrafter"/>
</dbReference>
<evidence type="ECO:0000256" key="11">
    <source>
        <dbReference type="ARBA" id="ARBA00022889"/>
    </source>
</evidence>
<evidence type="ECO:0000256" key="20">
    <source>
        <dbReference type="SAM" id="MobiDB-lite"/>
    </source>
</evidence>
<evidence type="ECO:0000256" key="3">
    <source>
        <dbReference type="ARBA" id="ARBA00022475"/>
    </source>
</evidence>
<keyword evidence="17" id="KW-0325">Glycoprotein</keyword>
<dbReference type="Gene3D" id="4.10.1240.30">
    <property type="match status" value="1"/>
</dbReference>
<feature type="disulfide bond" evidence="18">
    <location>
        <begin position="448"/>
        <end position="460"/>
    </location>
</feature>
<evidence type="ECO:0000256" key="4">
    <source>
        <dbReference type="ARBA" id="ARBA00022536"/>
    </source>
</evidence>
<feature type="transmembrane region" description="Helical" evidence="21">
    <location>
        <begin position="793"/>
        <end position="816"/>
    </location>
</feature>
<feature type="disulfide bond" evidence="18">
    <location>
        <begin position="548"/>
        <end position="587"/>
    </location>
</feature>
<feature type="disulfide bond" evidence="18">
    <location>
        <begin position="532"/>
        <end position="596"/>
    </location>
</feature>
<dbReference type="SMART" id="SM01242">
    <property type="entry name" value="Integrin_B_tail"/>
    <property type="match status" value="1"/>
</dbReference>
<dbReference type="Gene3D" id="1.20.5.100">
    <property type="entry name" value="Cytochrome c1, transmembrane anchor, C-terminal"/>
    <property type="match status" value="1"/>
</dbReference>
<evidence type="ECO:0000256" key="1">
    <source>
        <dbReference type="ARBA" id="ARBA00004251"/>
    </source>
</evidence>
<protein>
    <recommendedName>
        <fullName evidence="19">Integrin beta</fullName>
    </recommendedName>
</protein>
<evidence type="ECO:0000256" key="5">
    <source>
        <dbReference type="ARBA" id="ARBA00022692"/>
    </source>
</evidence>
<dbReference type="SUPFAM" id="SSF69687">
    <property type="entry name" value="Integrin beta tail domain"/>
    <property type="match status" value="1"/>
</dbReference>
<dbReference type="InterPro" id="IPR032695">
    <property type="entry name" value="Integrin_dom_sf"/>
</dbReference>
<evidence type="ECO:0000256" key="6">
    <source>
        <dbReference type="ARBA" id="ARBA00022723"/>
    </source>
</evidence>
<dbReference type="Pfam" id="PF18372">
    <property type="entry name" value="I-EGF_1"/>
    <property type="match status" value="1"/>
</dbReference>
<feature type="disulfide bond" evidence="18">
    <location>
        <begin position="88"/>
        <end position="100"/>
    </location>
</feature>
<evidence type="ECO:0000256" key="12">
    <source>
        <dbReference type="ARBA" id="ARBA00022989"/>
    </source>
</evidence>
<dbReference type="KEGG" id="pmrn:116941081"/>
<evidence type="ECO:0000256" key="15">
    <source>
        <dbReference type="ARBA" id="ARBA00023157"/>
    </source>
</evidence>
<feature type="region of interest" description="Disordered" evidence="20">
    <location>
        <begin position="552"/>
        <end position="598"/>
    </location>
</feature>
<dbReference type="PROSITE" id="PS00243">
    <property type="entry name" value="I_EGF_1"/>
    <property type="match status" value="1"/>
</dbReference>
<evidence type="ECO:0000313" key="27">
    <source>
        <dbReference type="RefSeq" id="XP_032807588.1"/>
    </source>
</evidence>
<keyword evidence="16" id="KW-0675">Receptor</keyword>
<dbReference type="PRINTS" id="PR01186">
    <property type="entry name" value="INTEGRINB"/>
</dbReference>
<feature type="domain" description="Integrin beta subunit tail" evidence="25">
    <location>
        <begin position="709"/>
        <end position="793"/>
    </location>
</feature>
<feature type="domain" description="PSI" evidence="23">
    <location>
        <begin position="708"/>
        <end position="756"/>
    </location>
</feature>
<keyword evidence="11 19" id="KW-0130">Cell adhesion</keyword>
<dbReference type="RefSeq" id="XP_032807588.1">
    <property type="nucleotide sequence ID" value="XM_032951697.1"/>
</dbReference>
<dbReference type="FunFam" id="2.10.25.10:FF:000043">
    <property type="entry name" value="Integrin beta"/>
    <property type="match status" value="1"/>
</dbReference>
<dbReference type="GO" id="GO:0046872">
    <property type="term" value="F:metal ion binding"/>
    <property type="evidence" value="ECO:0007669"/>
    <property type="project" value="UniProtKB-KW"/>
</dbReference>
<dbReference type="FunFam" id="3.40.50.410:FF:000002">
    <property type="entry name" value="Integrin beta"/>
    <property type="match status" value="1"/>
</dbReference>
<keyword evidence="5 19" id="KW-0812">Transmembrane</keyword>
<gene>
    <name evidence="27" type="primary">LOC116941081</name>
</gene>
<evidence type="ECO:0000256" key="9">
    <source>
        <dbReference type="ARBA" id="ARBA00022837"/>
    </source>
</evidence>
<evidence type="ECO:0000256" key="21">
    <source>
        <dbReference type="SAM" id="Phobius"/>
    </source>
</evidence>
<dbReference type="GO" id="GO:0008305">
    <property type="term" value="C:integrin complex"/>
    <property type="evidence" value="ECO:0007669"/>
    <property type="project" value="TreeGrafter"/>
</dbReference>
<accession>A0AAJ7SZT0</accession>
<dbReference type="GO" id="GO:0005178">
    <property type="term" value="F:integrin binding"/>
    <property type="evidence" value="ECO:0007669"/>
    <property type="project" value="TreeGrafter"/>
</dbReference>
<keyword evidence="12 21" id="KW-1133">Transmembrane helix</keyword>
<dbReference type="Proteomes" id="UP001318040">
    <property type="component" value="Chromosome 10"/>
</dbReference>
<dbReference type="Pfam" id="PF00362">
    <property type="entry name" value="Integrin_beta"/>
    <property type="match status" value="1"/>
</dbReference>
<dbReference type="GO" id="GO:0009986">
    <property type="term" value="C:cell surface"/>
    <property type="evidence" value="ECO:0007669"/>
    <property type="project" value="TreeGrafter"/>
</dbReference>
<dbReference type="InterPro" id="IPR040622">
    <property type="entry name" value="EGF_integrin_1"/>
</dbReference>
<feature type="disulfide bond" evidence="18">
    <location>
        <begin position="604"/>
        <end position="637"/>
    </location>
</feature>
<dbReference type="InterPro" id="IPR057243">
    <property type="entry name" value="Integrin_I-EGF_CS"/>
</dbReference>
<keyword evidence="15 18" id="KW-1015">Disulfide bond</keyword>
<feature type="disulfide bond" evidence="18">
    <location>
        <begin position="661"/>
        <end position="668"/>
    </location>
</feature>
<feature type="disulfide bond" evidence="18">
    <location>
        <begin position="78"/>
        <end position="111"/>
    </location>
</feature>
<dbReference type="PIRSF" id="PIRSF002512">
    <property type="entry name" value="Integrin_B"/>
    <property type="match status" value="1"/>
</dbReference>
<dbReference type="SMART" id="SM01241">
    <property type="entry name" value="Integrin_b_cyt"/>
    <property type="match status" value="1"/>
</dbReference>
<dbReference type="FunFam" id="2.10.25.10:FF:000075">
    <property type="entry name" value="Integrin beta"/>
    <property type="match status" value="1"/>
</dbReference>
<evidence type="ECO:0000256" key="18">
    <source>
        <dbReference type="PIRSR" id="PIRSR002512-1"/>
    </source>
</evidence>
<dbReference type="PANTHER" id="PTHR10082">
    <property type="entry name" value="INTEGRIN BETA SUBUNIT"/>
    <property type="match status" value="1"/>
</dbReference>
<dbReference type="SMART" id="SM00187">
    <property type="entry name" value="INB"/>
    <property type="match status" value="1"/>
</dbReference>
<feature type="disulfide bond" evidence="18">
    <location>
        <begin position="715"/>
        <end position="788"/>
    </location>
</feature>
<dbReference type="GO" id="GO:0007229">
    <property type="term" value="P:integrin-mediated signaling pathway"/>
    <property type="evidence" value="ECO:0007669"/>
    <property type="project" value="UniProtKB-KW"/>
</dbReference>
<feature type="disulfide bond" evidence="18">
    <location>
        <begin position="509"/>
        <end position="513"/>
    </location>
</feature>
<keyword evidence="26" id="KW-1185">Reference proteome</keyword>